<keyword evidence="3" id="KW-0732">Signal</keyword>
<evidence type="ECO:0000256" key="2">
    <source>
        <dbReference type="SAM" id="Phobius"/>
    </source>
</evidence>
<dbReference type="SUPFAM" id="SSF63829">
    <property type="entry name" value="Calcium-dependent phosphotriesterase"/>
    <property type="match status" value="1"/>
</dbReference>
<name>A0AAV9H3E1_9PEZI</name>
<proteinExistence type="predicted"/>
<feature type="transmembrane region" description="Helical" evidence="2">
    <location>
        <begin position="63"/>
        <end position="84"/>
    </location>
</feature>
<keyword evidence="2" id="KW-1133">Transmembrane helix</keyword>
<dbReference type="Proteomes" id="UP001321760">
    <property type="component" value="Unassembled WGS sequence"/>
</dbReference>
<dbReference type="Pfam" id="PF21959">
    <property type="entry name" value="DUF6923"/>
    <property type="match status" value="1"/>
</dbReference>
<feature type="compositionally biased region" description="Polar residues" evidence="1">
    <location>
        <begin position="325"/>
        <end position="334"/>
    </location>
</feature>
<reference evidence="5" key="2">
    <citation type="submission" date="2023-05" db="EMBL/GenBank/DDBJ databases">
        <authorList>
            <consortium name="Lawrence Berkeley National Laboratory"/>
            <person name="Steindorff A."/>
            <person name="Hensen N."/>
            <person name="Bonometti L."/>
            <person name="Westerberg I."/>
            <person name="Brannstrom I.O."/>
            <person name="Guillou S."/>
            <person name="Cros-Aarteil S."/>
            <person name="Calhoun S."/>
            <person name="Haridas S."/>
            <person name="Kuo A."/>
            <person name="Mondo S."/>
            <person name="Pangilinan J."/>
            <person name="Riley R."/>
            <person name="Labutti K."/>
            <person name="Andreopoulos B."/>
            <person name="Lipzen A."/>
            <person name="Chen C."/>
            <person name="Yanf M."/>
            <person name="Daum C."/>
            <person name="Ng V."/>
            <person name="Clum A."/>
            <person name="Ohm R."/>
            <person name="Martin F."/>
            <person name="Silar P."/>
            <person name="Natvig D."/>
            <person name="Lalanne C."/>
            <person name="Gautier V."/>
            <person name="Ament-Velasquez S.L."/>
            <person name="Kruys A."/>
            <person name="Hutchinson M.I."/>
            <person name="Powell A.J."/>
            <person name="Barry K."/>
            <person name="Miller A.N."/>
            <person name="Grigoriev I.V."/>
            <person name="Debuchy R."/>
            <person name="Gladieux P."/>
            <person name="Thoren M.H."/>
            <person name="Johannesson H."/>
        </authorList>
    </citation>
    <scope>NUCLEOTIDE SEQUENCE</scope>
    <source>
        <strain evidence="5">PSN243</strain>
    </source>
</reference>
<dbReference type="AlphaFoldDB" id="A0AAV9H3E1"/>
<reference evidence="5" key="1">
    <citation type="journal article" date="2023" name="Mol. Phylogenet. Evol.">
        <title>Genome-scale phylogeny and comparative genomics of the fungal order Sordariales.</title>
        <authorList>
            <person name="Hensen N."/>
            <person name="Bonometti L."/>
            <person name="Westerberg I."/>
            <person name="Brannstrom I.O."/>
            <person name="Guillou S."/>
            <person name="Cros-Aarteil S."/>
            <person name="Calhoun S."/>
            <person name="Haridas S."/>
            <person name="Kuo A."/>
            <person name="Mondo S."/>
            <person name="Pangilinan J."/>
            <person name="Riley R."/>
            <person name="LaButti K."/>
            <person name="Andreopoulos B."/>
            <person name="Lipzen A."/>
            <person name="Chen C."/>
            <person name="Yan M."/>
            <person name="Daum C."/>
            <person name="Ng V."/>
            <person name="Clum A."/>
            <person name="Steindorff A."/>
            <person name="Ohm R.A."/>
            <person name="Martin F."/>
            <person name="Silar P."/>
            <person name="Natvig D.O."/>
            <person name="Lalanne C."/>
            <person name="Gautier V."/>
            <person name="Ament-Velasquez S.L."/>
            <person name="Kruys A."/>
            <person name="Hutchinson M.I."/>
            <person name="Powell A.J."/>
            <person name="Barry K."/>
            <person name="Miller A.N."/>
            <person name="Grigoriev I.V."/>
            <person name="Debuchy R."/>
            <person name="Gladieux P."/>
            <person name="Hiltunen Thoren M."/>
            <person name="Johannesson H."/>
        </authorList>
    </citation>
    <scope>NUCLEOTIDE SEQUENCE</scope>
    <source>
        <strain evidence="5">PSN243</strain>
    </source>
</reference>
<evidence type="ECO:0000313" key="6">
    <source>
        <dbReference type="Proteomes" id="UP001321760"/>
    </source>
</evidence>
<feature type="chain" id="PRO_5043406924" description="DUF6923 domain-containing protein" evidence="3">
    <location>
        <begin position="24"/>
        <end position="346"/>
    </location>
</feature>
<feature type="domain" description="DUF6923" evidence="4">
    <location>
        <begin position="140"/>
        <end position="338"/>
    </location>
</feature>
<evidence type="ECO:0000256" key="3">
    <source>
        <dbReference type="SAM" id="SignalP"/>
    </source>
</evidence>
<keyword evidence="2" id="KW-0812">Transmembrane</keyword>
<dbReference type="InterPro" id="IPR054215">
    <property type="entry name" value="DUF6923"/>
</dbReference>
<feature type="region of interest" description="Disordered" evidence="1">
    <location>
        <begin position="325"/>
        <end position="346"/>
    </location>
</feature>
<accession>A0AAV9H3E1</accession>
<protein>
    <recommendedName>
        <fullName evidence="4">DUF6923 domain-containing protein</fullName>
    </recommendedName>
</protein>
<sequence length="346" mass="36739">MLFVRLQAVLAVWAAASIPGALARVRPQAIELSFLLRPRVFGSSIFGSIIFAPFVDRRLVGSLIVGIFILCSTIGSIVVCNFFLDRVSIIGVVPSCFVTRLPPSPTFACDGLGFLVQSNRLSRVDIATGGVTPVIETIPSGSVNALGYNTLDGYLYGIQFRADDGLYHIVRIGSDNAVTSVGNAGGNAIIGDIDSDGMYWVASASSSEYHMMDLVPGSDTYGTVLESGTVDTLGYIISDWSYASFGGNYLYTIATGSPGENTSSFLRFNKTTRTWAVLRHYTGTPNGVWGALYAFDADNAIYAADNASGEIWKFPLDGSDATFVSQSSSASPNDGASCRAGQPIFP</sequence>
<feature type="signal peptide" evidence="3">
    <location>
        <begin position="1"/>
        <end position="23"/>
    </location>
</feature>
<keyword evidence="6" id="KW-1185">Reference proteome</keyword>
<evidence type="ECO:0000259" key="4">
    <source>
        <dbReference type="Pfam" id="PF21959"/>
    </source>
</evidence>
<evidence type="ECO:0000256" key="1">
    <source>
        <dbReference type="SAM" id="MobiDB-lite"/>
    </source>
</evidence>
<gene>
    <name evidence="5" type="ORF">QBC34DRAFT_460563</name>
</gene>
<organism evidence="5 6">
    <name type="scientific">Podospora aff. communis PSN243</name>
    <dbReference type="NCBI Taxonomy" id="3040156"/>
    <lineage>
        <taxon>Eukaryota</taxon>
        <taxon>Fungi</taxon>
        <taxon>Dikarya</taxon>
        <taxon>Ascomycota</taxon>
        <taxon>Pezizomycotina</taxon>
        <taxon>Sordariomycetes</taxon>
        <taxon>Sordariomycetidae</taxon>
        <taxon>Sordariales</taxon>
        <taxon>Podosporaceae</taxon>
        <taxon>Podospora</taxon>
    </lineage>
</organism>
<keyword evidence="2" id="KW-0472">Membrane</keyword>
<comment type="caution">
    <text evidence="5">The sequence shown here is derived from an EMBL/GenBank/DDBJ whole genome shotgun (WGS) entry which is preliminary data.</text>
</comment>
<evidence type="ECO:0000313" key="5">
    <source>
        <dbReference type="EMBL" id="KAK4455569.1"/>
    </source>
</evidence>
<dbReference type="EMBL" id="MU865914">
    <property type="protein sequence ID" value="KAK4455569.1"/>
    <property type="molecule type" value="Genomic_DNA"/>
</dbReference>